<dbReference type="EMBL" id="FTNE01000041">
    <property type="protein sequence ID" value="SIR49852.1"/>
    <property type="molecule type" value="Genomic_DNA"/>
</dbReference>
<dbReference type="InterPro" id="IPR036291">
    <property type="entry name" value="NAD(P)-bd_dom_sf"/>
</dbReference>
<dbReference type="OrthoDB" id="9801785at2"/>
<evidence type="ECO:0000259" key="2">
    <source>
        <dbReference type="Pfam" id="PF01370"/>
    </source>
</evidence>
<dbReference type="Pfam" id="PF01370">
    <property type="entry name" value="Epimerase"/>
    <property type="match status" value="1"/>
</dbReference>
<dbReference type="Gene3D" id="3.40.50.720">
    <property type="entry name" value="NAD(P)-binding Rossmann-like Domain"/>
    <property type="match status" value="1"/>
</dbReference>
<keyword evidence="1" id="KW-0520">NAD</keyword>
<protein>
    <submittedName>
        <fullName evidence="3">UDP-glucuronate 4-epimerase</fullName>
    </submittedName>
</protein>
<dbReference type="Gene3D" id="3.90.25.10">
    <property type="entry name" value="UDP-galactose 4-epimerase, domain 1"/>
    <property type="match status" value="1"/>
</dbReference>
<proteinExistence type="predicted"/>
<name>A0A8G2CPR9_ACIRU</name>
<dbReference type="RefSeq" id="WP_029313459.1">
    <property type="nucleotide sequence ID" value="NZ_FTNE01000041.1"/>
</dbReference>
<evidence type="ECO:0000313" key="4">
    <source>
        <dbReference type="Proteomes" id="UP000186308"/>
    </source>
</evidence>
<organism evidence="3 4">
    <name type="scientific">Acidiphilium rubrum</name>
    <dbReference type="NCBI Taxonomy" id="526"/>
    <lineage>
        <taxon>Bacteria</taxon>
        <taxon>Pseudomonadati</taxon>
        <taxon>Pseudomonadota</taxon>
        <taxon>Alphaproteobacteria</taxon>
        <taxon>Acetobacterales</taxon>
        <taxon>Acidocellaceae</taxon>
        <taxon>Acidiphilium</taxon>
    </lineage>
</organism>
<keyword evidence="4" id="KW-1185">Reference proteome</keyword>
<dbReference type="InterPro" id="IPR001509">
    <property type="entry name" value="Epimerase_deHydtase"/>
</dbReference>
<gene>
    <name evidence="3" type="ORF">SAMN05421828_1412</name>
</gene>
<dbReference type="AlphaFoldDB" id="A0A8G2CPR9"/>
<evidence type="ECO:0000313" key="3">
    <source>
        <dbReference type="EMBL" id="SIR49852.1"/>
    </source>
</evidence>
<dbReference type="SUPFAM" id="SSF51735">
    <property type="entry name" value="NAD(P)-binding Rossmann-fold domains"/>
    <property type="match status" value="1"/>
</dbReference>
<reference evidence="3 4" key="1">
    <citation type="submission" date="2017-01" db="EMBL/GenBank/DDBJ databases">
        <authorList>
            <person name="Varghese N."/>
            <person name="Submissions S."/>
        </authorList>
    </citation>
    <scope>NUCLEOTIDE SEQUENCE [LARGE SCALE GENOMIC DNA]</scope>
    <source>
        <strain evidence="3 4">ATCC 35905</strain>
    </source>
</reference>
<dbReference type="Proteomes" id="UP000186308">
    <property type="component" value="Unassembled WGS sequence"/>
</dbReference>
<sequence>MTFLVTGAAGFIGYHVAQTLLARGETVVGVDNVNSYYDVRLKRARLARLSAARLFSFHEIDIADHDALRNASVDVDVIIHLAAQAGVRHSIDNPFAYASSNLTGHLSILEAARHAPRLTHLVYASSSSVYGAGSALPYSEAARADRPQSLYAATKRADEMMSVAYSHLYGLRQTGLRFFTVYGPWGRPDMAYFSFAEAMMAGRPITLYEGGRLKRDFTFIEDIVAGVLGVVDLPPKNESEHRLFNIGNNRAETVLDLVAILEAELGRKAIIVDTPRPAADPVETCADLDALTALTGFEPKVTLNQGVPRFVAWYRDWCAQRGLTG</sequence>
<feature type="domain" description="NAD-dependent epimerase/dehydratase" evidence="2">
    <location>
        <begin position="4"/>
        <end position="247"/>
    </location>
</feature>
<evidence type="ECO:0000256" key="1">
    <source>
        <dbReference type="ARBA" id="ARBA00023027"/>
    </source>
</evidence>
<comment type="caution">
    <text evidence="3">The sequence shown here is derived from an EMBL/GenBank/DDBJ whole genome shotgun (WGS) entry which is preliminary data.</text>
</comment>
<accession>A0A8G2CPR9</accession>
<dbReference type="PRINTS" id="PR01713">
    <property type="entry name" value="NUCEPIMERASE"/>
</dbReference>
<dbReference type="PANTHER" id="PTHR43574">
    <property type="entry name" value="EPIMERASE-RELATED"/>
    <property type="match status" value="1"/>
</dbReference>